<name>Q97H22_CLOAB</name>
<organism evidence="4 5">
    <name type="scientific">Clostridium acetobutylicum (strain ATCC 824 / DSM 792 / JCM 1419 / IAM 19013 / LMG 5710 / NBRC 13948 / NRRL B-527 / VKM B-1787 / 2291 / W)</name>
    <dbReference type="NCBI Taxonomy" id="272562"/>
    <lineage>
        <taxon>Bacteria</taxon>
        <taxon>Bacillati</taxon>
        <taxon>Bacillota</taxon>
        <taxon>Clostridia</taxon>
        <taxon>Eubacteriales</taxon>
        <taxon>Clostridiaceae</taxon>
        <taxon>Clostridium</taxon>
    </lineage>
</organism>
<evidence type="ECO:0007829" key="6">
    <source>
        <dbReference type="PDB" id="2QH0"/>
    </source>
</evidence>
<dbReference type="PIR" id="B97170">
    <property type="entry name" value="B97170"/>
</dbReference>
<dbReference type="InterPro" id="IPR029068">
    <property type="entry name" value="Glyas_Bleomycin-R_OHBP_Dase"/>
</dbReference>
<gene>
    <name evidence="4" type="ordered locus">CA_C2192</name>
</gene>
<accession>Q97H22</accession>
<reference evidence="7" key="3">
    <citation type="submission" date="2009-05" db="PDB data bank">
        <title>Crystal structure of the NI(II)-bound Glyoxalase-I from Clostridium acetobutylicum.</title>
        <authorList>
            <person name="Satyanarayana L."/>
            <person name="Eswaramoorthy S."/>
            <person name="Honek J."/>
            <person name="Burley S.K."/>
            <person name="Swaminathan S."/>
        </authorList>
    </citation>
    <scope>X-RAY CRYSTALLOGRAPHY (2.06 ANGSTROMS) OF 2-128</scope>
</reference>
<evidence type="ECO:0007829" key="7">
    <source>
        <dbReference type="PDB" id="3HDP"/>
    </source>
</evidence>
<dbReference type="BRENDA" id="4.4.1.5">
    <property type="organism ID" value="1452"/>
</dbReference>
<dbReference type="PROSITE" id="PS51819">
    <property type="entry name" value="VOC"/>
    <property type="match status" value="1"/>
</dbReference>
<feature type="binding site" evidence="6">
    <location>
        <position position="5"/>
    </location>
    <ligand>
        <name>Zn(2+)</name>
        <dbReference type="ChEBI" id="CHEBI:29105"/>
    </ligand>
</feature>
<evidence type="ECO:0000313" key="4">
    <source>
        <dbReference type="EMBL" id="AAK80149.1"/>
    </source>
</evidence>
<keyword evidence="4" id="KW-0456">Lyase</keyword>
<keyword evidence="5" id="KW-1185">Reference proteome</keyword>
<dbReference type="RefSeq" id="WP_010965490.1">
    <property type="nucleotide sequence ID" value="NC_003030.1"/>
</dbReference>
<dbReference type="PDB" id="2QH0">
    <property type="method" value="X-ray"/>
    <property type="resolution" value="2.45 A"/>
    <property type="chains" value="A=2-128"/>
</dbReference>
<dbReference type="GO" id="GO:0046872">
    <property type="term" value="F:metal ion binding"/>
    <property type="evidence" value="ECO:0007669"/>
    <property type="project" value="UniProtKB-KW"/>
</dbReference>
<dbReference type="PDBsum" id="2QH0"/>
<keyword evidence="6" id="KW-0862">Zinc</keyword>
<evidence type="ECO:0000256" key="2">
    <source>
        <dbReference type="ARBA" id="ARBA00022723"/>
    </source>
</evidence>
<comment type="similarity">
    <text evidence="1">Belongs to the methylmalonyl-CoA epimerase family.</text>
</comment>
<reference evidence="6" key="2">
    <citation type="submission" date="2007-06" db="PDB data bank">
        <title>Crystal structure of a glyoxalase from clostridium acetobutylicum.</title>
        <authorList>
            <person name="Rao K.N."/>
            <person name="Burley S.K."/>
            <person name="Swaminathan S."/>
        </authorList>
    </citation>
    <scope>X-RAY CRYSTALLOGRAPHY (2.45 ANGSTROMS) OF 2-128 IN COMPLEX WITH ZN(2+)</scope>
</reference>
<dbReference type="GO" id="GO:0004493">
    <property type="term" value="F:methylmalonyl-CoA epimerase activity"/>
    <property type="evidence" value="ECO:0007669"/>
    <property type="project" value="TreeGrafter"/>
</dbReference>
<dbReference type="PANTHER" id="PTHR43048">
    <property type="entry name" value="METHYLMALONYL-COA EPIMERASE"/>
    <property type="match status" value="1"/>
</dbReference>
<dbReference type="SMR" id="Q97H22"/>
<dbReference type="OrthoDB" id="9788468at2"/>
<dbReference type="Pfam" id="PF13669">
    <property type="entry name" value="Glyoxalase_4"/>
    <property type="match status" value="1"/>
</dbReference>
<feature type="domain" description="VOC" evidence="3">
    <location>
        <begin position="2"/>
        <end position="128"/>
    </location>
</feature>
<evidence type="ECO:0000259" key="3">
    <source>
        <dbReference type="PROSITE" id="PS51819"/>
    </source>
</evidence>
<dbReference type="InterPro" id="IPR017515">
    <property type="entry name" value="MeMalonyl-CoA_epimerase"/>
</dbReference>
<dbReference type="SUPFAM" id="SSF54593">
    <property type="entry name" value="Glyoxalase/Bleomycin resistance protein/Dihydroxybiphenyl dioxygenase"/>
    <property type="match status" value="1"/>
</dbReference>
<dbReference type="PDBsum" id="3HDP"/>
<protein>
    <submittedName>
        <fullName evidence="4">Lactoylglutathione lyase, YQJC B.subtilis ortholog</fullName>
    </submittedName>
</protein>
<dbReference type="PANTHER" id="PTHR43048:SF3">
    <property type="entry name" value="METHYLMALONYL-COA EPIMERASE, MITOCHONDRIAL"/>
    <property type="match status" value="1"/>
</dbReference>
<dbReference type="GeneID" id="44998671"/>
<keyword evidence="2 6" id="KW-0479">Metal-binding</keyword>
<proteinExistence type="evidence at protein level"/>
<dbReference type="EMBL" id="AE001437">
    <property type="protein sequence ID" value="AAK80149.1"/>
    <property type="molecule type" value="Genomic_DNA"/>
</dbReference>
<dbReference type="EvolutionaryTrace" id="Q97H22"/>
<dbReference type="CDD" id="cd07249">
    <property type="entry name" value="MMCE"/>
    <property type="match status" value="1"/>
</dbReference>
<dbReference type="GO" id="GO:0046491">
    <property type="term" value="P:L-methylmalonyl-CoA metabolic process"/>
    <property type="evidence" value="ECO:0007669"/>
    <property type="project" value="TreeGrafter"/>
</dbReference>
<feature type="binding site" evidence="6">
    <location>
        <position position="75"/>
    </location>
    <ligand>
        <name>Zn(2+)</name>
        <dbReference type="ChEBI" id="CHEBI:29105"/>
    </ligand>
</feature>
<sequence length="128" mass="14609">MKVHHIGYAVKNIDSALKKFKRLGYVEESEVVRDEVRKVYIQFVINGGYRVELVAPDGEDSPINKTIKKGSTPYHICYEVEDIQKSIEEMSQIGYTLFKKAEIAPAIDNRKVAFLFSTDIGLIELLEK</sequence>
<evidence type="ECO:0000313" key="5">
    <source>
        <dbReference type="Proteomes" id="UP000000814"/>
    </source>
</evidence>
<dbReference type="InterPro" id="IPR037523">
    <property type="entry name" value="VOC_core"/>
</dbReference>
<dbReference type="KEGG" id="cac:CA_C2192"/>
<dbReference type="PATRIC" id="fig|272562.8.peg.2393"/>
<dbReference type="AlphaFoldDB" id="Q97H22"/>
<keyword evidence="6 7" id="KW-0002">3D-structure</keyword>
<dbReference type="InterPro" id="IPR051785">
    <property type="entry name" value="MMCE/EMCE_epimerase"/>
</dbReference>
<feature type="binding site" evidence="6">
    <location>
        <position position="52"/>
    </location>
    <ligand>
        <name>Zn(2+)</name>
        <dbReference type="ChEBI" id="CHEBI:29105"/>
    </ligand>
</feature>
<dbReference type="Gene3D" id="3.10.180.10">
    <property type="entry name" value="2,3-Dihydroxybiphenyl 1,2-Dioxygenase, domain 1"/>
    <property type="match status" value="1"/>
</dbReference>
<dbReference type="Proteomes" id="UP000000814">
    <property type="component" value="Chromosome"/>
</dbReference>
<feature type="binding site" evidence="6">
    <location>
        <position position="124"/>
    </location>
    <ligand>
        <name>Zn(2+)</name>
        <dbReference type="ChEBI" id="CHEBI:29105"/>
    </ligand>
</feature>
<dbReference type="STRING" id="272562.CA_C2192"/>
<dbReference type="eggNOG" id="COG0346">
    <property type="taxonomic scope" value="Bacteria"/>
</dbReference>
<dbReference type="PDB" id="3HDP">
    <property type="method" value="X-ray"/>
    <property type="resolution" value="2.06 A"/>
    <property type="chains" value="A=2-128"/>
</dbReference>
<dbReference type="HOGENOM" id="CLU_046006_5_4_9"/>
<evidence type="ECO:0000256" key="1">
    <source>
        <dbReference type="ARBA" id="ARBA00009308"/>
    </source>
</evidence>
<reference evidence="4 5" key="1">
    <citation type="journal article" date="2001" name="J. Bacteriol.">
        <title>Genome sequence and comparative analysis of the solvent-producing bacterium Clostridium acetobutylicum.</title>
        <authorList>
            <person name="Nolling J."/>
            <person name="Breton G."/>
            <person name="Omelchenko M.V."/>
            <person name="Makarova K.S."/>
            <person name="Zeng Q."/>
            <person name="Gibson R."/>
            <person name="Lee H.M."/>
            <person name="Dubois J."/>
            <person name="Qiu D."/>
            <person name="Hitti J."/>
            <person name="Wolf Y.I."/>
            <person name="Tatusov R.L."/>
            <person name="Sabathe F."/>
            <person name="Doucette-Stamm L."/>
            <person name="Soucaille P."/>
            <person name="Daly M.J."/>
            <person name="Bennett G.N."/>
            <person name="Koonin E.V."/>
            <person name="Smith D.R."/>
        </authorList>
    </citation>
    <scope>NUCLEOTIDE SEQUENCE [LARGE SCALE GENOMIC DNA]</scope>
    <source>
        <strain evidence="5">ATCC 824 / DSM 792 / JCM 1419 / LMG 5710 / VKM B-1787</strain>
    </source>
</reference>
<dbReference type="GO" id="GO:0016829">
    <property type="term" value="F:lyase activity"/>
    <property type="evidence" value="ECO:0007669"/>
    <property type="project" value="UniProtKB-KW"/>
</dbReference>